<sequence>MKKKQKRKSRKAEVRIPFPNVLAMVLVCVMAFGLSYVWLCARCDTLGTEIKRLETERRTVRQQAISEQDRWSNMLAPANFERALKHHRLAMKLPDERQVVRVRRGRTDGLLTLANSKNSMDTDAL</sequence>
<gene>
    <name evidence="3" type="ORF">GT409_00380</name>
</gene>
<keyword evidence="2" id="KW-1133">Transmembrane helix</keyword>
<name>A0A6P1MA18_9BACT</name>
<dbReference type="KEGG" id="taer:GT409_00380"/>
<keyword evidence="4" id="KW-1185">Reference proteome</keyword>
<dbReference type="EMBL" id="CP047593">
    <property type="protein sequence ID" value="QHI67965.1"/>
    <property type="molecule type" value="Genomic_DNA"/>
</dbReference>
<protein>
    <recommendedName>
        <fullName evidence="5">Cell division protein FtsL</fullName>
    </recommendedName>
</protein>
<evidence type="ECO:0000256" key="1">
    <source>
        <dbReference type="SAM" id="Coils"/>
    </source>
</evidence>
<reference evidence="3 4" key="1">
    <citation type="submission" date="2020-01" db="EMBL/GenBank/DDBJ databases">
        <title>Ponticoccus aerotolerans gen. nov., sp. nov., an anaerobic bacterium and proposal of Ponticoccusceae fam. nov., Ponticoccusles ord. nov. and Ponticoccuse classis nov. in the phylum Kiritimatiellaeota.</title>
        <authorList>
            <person name="Zhou L.Y."/>
            <person name="Du Z.J."/>
        </authorList>
    </citation>
    <scope>NUCLEOTIDE SEQUENCE [LARGE SCALE GENOMIC DNA]</scope>
    <source>
        <strain evidence="3 4">S-5007</strain>
    </source>
</reference>
<feature type="coiled-coil region" evidence="1">
    <location>
        <begin position="43"/>
        <end position="70"/>
    </location>
</feature>
<evidence type="ECO:0000313" key="3">
    <source>
        <dbReference type="EMBL" id="QHI67965.1"/>
    </source>
</evidence>
<proteinExistence type="predicted"/>
<keyword evidence="2" id="KW-0812">Transmembrane</keyword>
<dbReference type="Proteomes" id="UP000464954">
    <property type="component" value="Chromosome"/>
</dbReference>
<feature type="transmembrane region" description="Helical" evidence="2">
    <location>
        <begin position="21"/>
        <end position="39"/>
    </location>
</feature>
<organism evidence="3 4">
    <name type="scientific">Tichowtungia aerotolerans</name>
    <dbReference type="NCBI Taxonomy" id="2697043"/>
    <lineage>
        <taxon>Bacteria</taxon>
        <taxon>Pseudomonadati</taxon>
        <taxon>Kiritimatiellota</taxon>
        <taxon>Tichowtungiia</taxon>
        <taxon>Tichowtungiales</taxon>
        <taxon>Tichowtungiaceae</taxon>
        <taxon>Tichowtungia</taxon>
    </lineage>
</organism>
<accession>A0A6P1MA18</accession>
<keyword evidence="1" id="KW-0175">Coiled coil</keyword>
<evidence type="ECO:0000256" key="2">
    <source>
        <dbReference type="SAM" id="Phobius"/>
    </source>
</evidence>
<keyword evidence="2" id="KW-0472">Membrane</keyword>
<evidence type="ECO:0008006" key="5">
    <source>
        <dbReference type="Google" id="ProtNLM"/>
    </source>
</evidence>
<dbReference type="RefSeq" id="WP_160625999.1">
    <property type="nucleotide sequence ID" value="NZ_CP047593.1"/>
</dbReference>
<dbReference type="AlphaFoldDB" id="A0A6P1MA18"/>
<evidence type="ECO:0000313" key="4">
    <source>
        <dbReference type="Proteomes" id="UP000464954"/>
    </source>
</evidence>